<proteinExistence type="predicted"/>
<feature type="region of interest" description="Disordered" evidence="2">
    <location>
        <begin position="56"/>
        <end position="86"/>
    </location>
</feature>
<dbReference type="RefSeq" id="WP_189943927.1">
    <property type="nucleotide sequence ID" value="NZ_BMSX01000039.1"/>
</dbReference>
<protein>
    <recommendedName>
        <fullName evidence="5">VCBS repeat-containing protein</fullName>
    </recommendedName>
</protein>
<dbReference type="EMBL" id="BMSX01000039">
    <property type="protein sequence ID" value="GGR60224.1"/>
    <property type="molecule type" value="Genomic_DNA"/>
</dbReference>
<sequence>MSDLDSATGASDSDSGATSPVPASESSPPGRRRVRRALAAAVALAVLAGGAAVLSLRDDSSDTSDARTKRAAQPVDEDEAQLRARKSGKKVEVATLADEFSTTYANPDGSFTYTSSVAPLRAKNAKGEWAPIDTTLKRNGKGWRTVNSPYPVTFAAGDPDRAPADKAAARTSGSTVQSAVFRTGGRSGTAEQVDDAASWTPLLTMTADGNEIRMDWPGTLPEPVVEDNRALYEGVLPGVDLMLSARDTGYTHVLVVHTPEAAAKLAAAPPRYRVTSPTLSFTLDPATDVLMAKDSAGNEVAVSPTPFLWDSAGTHDTDAAAADPEAATGTNEDPEVVEEGPARENPDDIPADEVPGENPDAPRTTEPGAEPAAYGVPAAATDTLALPAVNGPGEGAHASTAAAAFQDGVLTITPPGNYLAETEGLTYPLFLDPSTTGIRANWTTVYKRYPNSSFYDGANYNEDTKEARVGFESQTWGTARSFFRMQLKNSIKGADVSSSTLKVLETHSWSCSKRTVQLWRTDSFNSKTTWNRQPGWKRKITSKSFAYGWKSNSSCPDAYVNFTITSMAQEAADNGWTSFNLGLVASTSTSAPTTSSSSLETDTYSWKKFQAEGGGSPTLSITYNRKPNTPTSVTMSPGSCDTSASPYIKVGKADTITISGKATDPDSDLTKLEFQLWQTGKGDTTTKTFTKAVDDGEVGGISIKSYLTNGITYSWRVRAWDAKVSSGWAPTGGDGVCRFTYDTDLPDSPAPVVSTEFPGDDDGDSEPDVWSVSPFGGSGSFTFAVGSTTETDIVKFVYSINSSSYAGWACAGSQGTTGGLTKACTTPIKTATITGIKPPAAGPNTLYVKSVDSAGNISPNARKYFFYVKPRTIPDGPGDLNGDGTADFAHVTAAGNLWIDSVSQNGTWMSSAFGTHNKGTLIKDADTAPHIWDGTSTYSLVTHNGDFAPGDGVTDWVVRTPDGRLFIYPGDGYGAIDVSKRVEVRLPANAPAPSTFSEIKSAGDITGDGQPELFAAAGVNGAELWIFSGYSGGAFSEATQMTTTSWADADRDFVAIADYNGDGAADMTYRTAGGNIILRKGILDSDGEGTVLKSLGQSGWSLDGDDTYVSTTFTRAAFPLLYGTPDATGDGIPDIWATNTAGALLLYEGGATSLGSATTHRSSGYDTVRQLG</sequence>
<comment type="caution">
    <text evidence="3">The sequence shown here is derived from an EMBL/GenBank/DDBJ whole genome shotgun (WGS) entry which is preliminary data.</text>
</comment>
<keyword evidence="1" id="KW-0732">Signal</keyword>
<feature type="region of interest" description="Disordered" evidence="2">
    <location>
        <begin position="1"/>
        <end position="34"/>
    </location>
</feature>
<organism evidence="3 4">
    <name type="scientific">Streptomyces aurantiogriseus</name>
    <dbReference type="NCBI Taxonomy" id="66870"/>
    <lineage>
        <taxon>Bacteria</taxon>
        <taxon>Bacillati</taxon>
        <taxon>Actinomycetota</taxon>
        <taxon>Actinomycetes</taxon>
        <taxon>Kitasatosporales</taxon>
        <taxon>Streptomycetaceae</taxon>
        <taxon>Streptomyces</taxon>
    </lineage>
</organism>
<name>A0A918L0A6_9ACTN</name>
<reference evidence="3" key="2">
    <citation type="submission" date="2020-09" db="EMBL/GenBank/DDBJ databases">
        <authorList>
            <person name="Sun Q."/>
            <person name="Ohkuma M."/>
        </authorList>
    </citation>
    <scope>NUCLEOTIDE SEQUENCE</scope>
    <source>
        <strain evidence="3">JCM 4346</strain>
    </source>
</reference>
<feature type="compositionally biased region" description="Basic and acidic residues" evidence="2">
    <location>
        <begin position="56"/>
        <end position="68"/>
    </location>
</feature>
<dbReference type="NCBIfam" id="NF033679">
    <property type="entry name" value="DNRLRE_dom"/>
    <property type="match status" value="1"/>
</dbReference>
<accession>A0A918L0A6</accession>
<gene>
    <name evidence="3" type="ORF">GCM10010251_91150</name>
</gene>
<evidence type="ECO:0008006" key="5">
    <source>
        <dbReference type="Google" id="ProtNLM"/>
    </source>
</evidence>
<feature type="region of interest" description="Disordered" evidence="2">
    <location>
        <begin position="306"/>
        <end position="371"/>
    </location>
</feature>
<feature type="compositionally biased region" description="Low complexity" evidence="2">
    <location>
        <begin position="1"/>
        <end position="19"/>
    </location>
</feature>
<feature type="compositionally biased region" description="Low complexity" evidence="2">
    <location>
        <begin position="319"/>
        <end position="330"/>
    </location>
</feature>
<dbReference type="InterPro" id="IPR028994">
    <property type="entry name" value="Integrin_alpha_N"/>
</dbReference>
<reference evidence="3" key="1">
    <citation type="journal article" date="2014" name="Int. J. Syst. Evol. Microbiol.">
        <title>Complete genome sequence of Corynebacterium casei LMG S-19264T (=DSM 44701T), isolated from a smear-ripened cheese.</title>
        <authorList>
            <consortium name="US DOE Joint Genome Institute (JGI-PGF)"/>
            <person name="Walter F."/>
            <person name="Albersmeier A."/>
            <person name="Kalinowski J."/>
            <person name="Ruckert C."/>
        </authorList>
    </citation>
    <scope>NUCLEOTIDE SEQUENCE</scope>
    <source>
        <strain evidence="3">JCM 4346</strain>
    </source>
</reference>
<evidence type="ECO:0000313" key="4">
    <source>
        <dbReference type="Proteomes" id="UP000658320"/>
    </source>
</evidence>
<dbReference type="SUPFAM" id="SSF69318">
    <property type="entry name" value="Integrin alpha N-terminal domain"/>
    <property type="match status" value="1"/>
</dbReference>
<evidence type="ECO:0000256" key="2">
    <source>
        <dbReference type="SAM" id="MobiDB-lite"/>
    </source>
</evidence>
<dbReference type="Gene3D" id="2.130.10.130">
    <property type="entry name" value="Integrin alpha, N-terminal"/>
    <property type="match status" value="1"/>
</dbReference>
<evidence type="ECO:0000313" key="3">
    <source>
        <dbReference type="EMBL" id="GGR60224.1"/>
    </source>
</evidence>
<evidence type="ECO:0000256" key="1">
    <source>
        <dbReference type="ARBA" id="ARBA00022729"/>
    </source>
</evidence>
<dbReference type="InterPro" id="IPR013517">
    <property type="entry name" value="FG-GAP"/>
</dbReference>
<keyword evidence="4" id="KW-1185">Reference proteome</keyword>
<dbReference type="Proteomes" id="UP000658320">
    <property type="component" value="Unassembled WGS sequence"/>
</dbReference>
<dbReference type="Pfam" id="PF13517">
    <property type="entry name" value="FG-GAP_3"/>
    <property type="match status" value="1"/>
</dbReference>
<dbReference type="AlphaFoldDB" id="A0A918L0A6"/>